<sequence length="1440" mass="160221">MCNNTLHKEEEYIDYSCSTSVERLTRDVESLLRSWHIHDGCDRHYSVNTDRNGLSQLRTERLTWTAHGNLSIPLQLSLWDGPASRAPQRKKKKSSRRNRNHQSSQSGSPKSPSKKTKGGFFKSVLHKSKKGSRRSSVSNDECALDKRLKDIKDTFSIGLDDDMDSSNHTTCTDWLDDDDEDDYEEEEDERGQSSNSKSKKKKKKREKYSHLPKSLQRPQHDQDLTYLPESLFDNFSTLFGIGQHITLTPVQPDMELQQPNNNNNNNSLALLCQSLLGRHKPQPARQVLTQILATWLQTALNNAAMNCQSCLPVFGVWGHYPSLPQQPSSLTASSSYASFADDISSTGSLQVQQQQQPCNKALIPVFPPWLDTVRANAQIQQAVMTMEQQQQQQQKRPHKRSSGKLTPFSPRRRSKSTGSMGIATSSSQQKTIQQDVNAAYIPPLVTGSVIPTTDVYANFTCAVLPQTGVAVDRMSTWGQLLLRYCDDDTHSNNNNNSVVVLSGARHVYAWWKDQVPAEETQSWRGMDPKEYWKQQQQQASNPPTQQVLAALPFQQEEIEDYHHACRAHALKIMEQGTGRNAWGPTDDPIKAVHAKVVWNSECIVEDDKKSSSTIQALASFPSPTSSDSTHLLLDPKRASSFRLKAFLDSQALEPTLATTQRCVLACLIRTCTLAPLTLLRHLLWEEDIVEDWDHDAGDRAAMQISQRAKVGDATMTLVDVMDWKTCAEEMIATERAQEIVTEVFEGNSSYGFPSPPDDMFSRQQGLYNQNKHPLLEPLFQSAPIGRLLSDLCARMAQLRTPCSMALLWSTFCHELRHRWGSREPLPHMSFVPGLDPSPTVLAERRKWSTIGVKADLAAFLNCSEPDPDDQHCLIGQKLQVFNIGIETMTAMEAQRERSFDDQDPTEQSMDSPTSSDLDKMNDGSNSSVQMPARATSLVSMISDGLTPAPSKEEAQLKSPTSGMAGSMSSLSSFQLPSDLFKGRSRNNAIIDGLLMKEKPAPIPVDKEDTSTASDSVDSEFFDAEECGMSIFSNASFFSKNLATTVVHRIDRKGARCPLHGCSLVASGDQVYAPYLLRPEPLTDDMILDRRVMLAGSDMDGSDLDASEASRVPVQQRLEIAYRLQKPKLLSDMNAFKAANPGAIFQDFVSWYGNPGNPLEDYAPRSSTVNSQPSHSGLATTESVAVKLDKATEAIHILNETRNFWSNTWDEATAVPASEQNPLFEVFSTVEMTLDYLENMHPAIMVNQLMAVTFSNSYYTLVASAKDAVKVKVVESSIQRLRNKTEEVLEVLGSEASNATNAFYNMQAGPRSNGANFVSIEAIHLCEEVCAALSESEIMIALATSLLQKFPGQYDSVQHIMKHADGDEVELQDTNGQDSILEVIRMQQAGNVALPNPMLREYLLRNLDDANPCQLSVRYCESSSDNNQGGLMIGLTRTQTD</sequence>
<feature type="region of interest" description="Disordered" evidence="6">
    <location>
        <begin position="943"/>
        <end position="968"/>
    </location>
</feature>
<evidence type="ECO:0000256" key="5">
    <source>
        <dbReference type="ARBA" id="ARBA00022490"/>
    </source>
</evidence>
<keyword evidence="5" id="KW-0963">Cytoplasm</keyword>
<evidence type="ECO:0000313" key="8">
    <source>
        <dbReference type="EMBL" id="CAB9500581.1"/>
    </source>
</evidence>
<organism evidence="8 9">
    <name type="scientific">Seminavis robusta</name>
    <dbReference type="NCBI Taxonomy" id="568900"/>
    <lineage>
        <taxon>Eukaryota</taxon>
        <taxon>Sar</taxon>
        <taxon>Stramenopiles</taxon>
        <taxon>Ochrophyta</taxon>
        <taxon>Bacillariophyta</taxon>
        <taxon>Bacillariophyceae</taxon>
        <taxon>Bacillariophycidae</taxon>
        <taxon>Naviculales</taxon>
        <taxon>Naviculaceae</taxon>
        <taxon>Seminavis</taxon>
    </lineage>
</organism>
<keyword evidence="9" id="KW-1185">Reference proteome</keyword>
<evidence type="ECO:0000256" key="2">
    <source>
        <dbReference type="ARBA" id="ARBA00008856"/>
    </source>
</evidence>
<feature type="compositionally biased region" description="Low complexity" evidence="6">
    <location>
        <begin position="383"/>
        <end position="394"/>
    </location>
</feature>
<dbReference type="GO" id="GO:0005737">
    <property type="term" value="C:cytoplasm"/>
    <property type="evidence" value="ECO:0007669"/>
    <property type="project" value="UniProtKB-SubCell"/>
</dbReference>
<feature type="compositionally biased region" description="Basic residues" evidence="6">
    <location>
        <begin position="124"/>
        <end position="133"/>
    </location>
</feature>
<evidence type="ECO:0000256" key="4">
    <source>
        <dbReference type="ARBA" id="ARBA00022468"/>
    </source>
</evidence>
<comment type="caution">
    <text evidence="8">The sequence shown here is derived from an EMBL/GenBank/DDBJ whole genome shotgun (WGS) entry which is preliminary data.</text>
</comment>
<evidence type="ECO:0000256" key="6">
    <source>
        <dbReference type="SAM" id="MobiDB-lite"/>
    </source>
</evidence>
<gene>
    <name evidence="8" type="ORF">SEMRO_87_G046010.1</name>
</gene>
<proteinExistence type="inferred from homology"/>
<dbReference type="Proteomes" id="UP001153069">
    <property type="component" value="Unassembled WGS sequence"/>
</dbReference>
<evidence type="ECO:0000256" key="1">
    <source>
        <dbReference type="ARBA" id="ARBA00004496"/>
    </source>
</evidence>
<keyword evidence="4" id="KW-0343">GTPase activation</keyword>
<feature type="compositionally biased region" description="Acidic residues" evidence="6">
    <location>
        <begin position="174"/>
        <end position="189"/>
    </location>
</feature>
<feature type="compositionally biased region" description="Basic residues" evidence="6">
    <location>
        <begin position="197"/>
        <end position="207"/>
    </location>
</feature>
<evidence type="ECO:0000259" key="7">
    <source>
        <dbReference type="Pfam" id="PF13890"/>
    </source>
</evidence>
<dbReference type="GO" id="GO:0005096">
    <property type="term" value="F:GTPase activator activity"/>
    <property type="evidence" value="ECO:0007669"/>
    <property type="project" value="UniProtKB-KW"/>
</dbReference>
<feature type="region of interest" description="Disordered" evidence="6">
    <location>
        <begin position="157"/>
        <end position="221"/>
    </location>
</feature>
<name>A0A9N8DH75_9STRA</name>
<comment type="similarity">
    <text evidence="2">Belongs to the Rab3-GAP catalytic subunit family.</text>
</comment>
<evidence type="ECO:0000313" key="9">
    <source>
        <dbReference type="Proteomes" id="UP001153069"/>
    </source>
</evidence>
<feature type="domain" description="Rab3GAP catalytic subunit conserved" evidence="7">
    <location>
        <begin position="1050"/>
        <end position="1237"/>
    </location>
</feature>
<dbReference type="PANTHER" id="PTHR21422:SF9">
    <property type="entry name" value="RAB3 GTPASE-ACTIVATING PROTEIN CATALYTIC SUBUNIT"/>
    <property type="match status" value="1"/>
</dbReference>
<dbReference type="InterPro" id="IPR026147">
    <property type="entry name" value="Rab3GAP1_conserved"/>
</dbReference>
<feature type="region of interest" description="Disordered" evidence="6">
    <location>
        <begin position="895"/>
        <end position="929"/>
    </location>
</feature>
<feature type="compositionally biased region" description="Polar residues" evidence="6">
    <location>
        <begin position="416"/>
        <end position="429"/>
    </location>
</feature>
<feature type="region of interest" description="Disordered" evidence="6">
    <location>
        <begin position="81"/>
        <end position="140"/>
    </location>
</feature>
<dbReference type="PANTHER" id="PTHR21422">
    <property type="entry name" value="RAB3 GTPASE-ACTIVATING PROTEIN CATALYTIC SUBUNIT"/>
    <property type="match status" value="1"/>
</dbReference>
<accession>A0A9N8DH75</accession>
<feature type="compositionally biased region" description="Polar residues" evidence="6">
    <location>
        <begin position="905"/>
        <end position="915"/>
    </location>
</feature>
<dbReference type="InterPro" id="IPR045700">
    <property type="entry name" value="Rab3GAP1"/>
</dbReference>
<reference evidence="8" key="1">
    <citation type="submission" date="2020-06" db="EMBL/GenBank/DDBJ databases">
        <authorList>
            <consortium name="Plant Systems Biology data submission"/>
        </authorList>
    </citation>
    <scope>NUCLEOTIDE SEQUENCE</scope>
    <source>
        <strain evidence="8">D6</strain>
    </source>
</reference>
<dbReference type="EMBL" id="CAICTM010000086">
    <property type="protein sequence ID" value="CAB9500581.1"/>
    <property type="molecule type" value="Genomic_DNA"/>
</dbReference>
<dbReference type="Pfam" id="PF13890">
    <property type="entry name" value="Rab3-GTPase_cat"/>
    <property type="match status" value="1"/>
</dbReference>
<dbReference type="OrthoDB" id="17346at2759"/>
<comment type="subcellular location">
    <subcellularLocation>
        <location evidence="1">Cytoplasm</location>
    </subcellularLocation>
</comment>
<feature type="compositionally biased region" description="Low complexity" evidence="6">
    <location>
        <begin position="101"/>
        <end position="111"/>
    </location>
</feature>
<feature type="compositionally biased region" description="Basic residues" evidence="6">
    <location>
        <begin position="87"/>
        <end position="100"/>
    </location>
</feature>
<protein>
    <recommendedName>
        <fullName evidence="3">Rab3 GTPase-activating protein catalytic subunit</fullName>
    </recommendedName>
</protein>
<feature type="region of interest" description="Disordered" evidence="6">
    <location>
        <begin position="383"/>
        <end position="429"/>
    </location>
</feature>
<evidence type="ECO:0000256" key="3">
    <source>
        <dbReference type="ARBA" id="ARBA00015817"/>
    </source>
</evidence>